<sequence>MKLSARDLTRLIAKPDPALAGVLIYGQDAMRVSLKRQELVAAIVGPQGESEMRLERLAAGDLRRDAAQVLDAVKAQGFFPGARVLLLEGATDQSTDAIKSALGDWQKGDAQIVATAGALKASSKLRKLFEGATAAGAVAIYDDPPTREEIEADLTRAGLTRIAPEAMRDLTALARVLDPGDFRQTLEKIALYKHGDSAPLSPQEVADLAPASVEAGVDDLLHAVAEGESAQIGPLMVRLHAQGVAAVTLAIMAMRHFRALHAMNCDPGGPSAGIQRMKPPIFGPRRDRLLKQAQGWGLVRLEAALATLTDADLTLRSSSNAPSMAVMERALIRLAMMARR</sequence>
<dbReference type="InterPro" id="IPR005790">
    <property type="entry name" value="DNA_polIII_delta"/>
</dbReference>
<dbReference type="Gene3D" id="3.40.50.300">
    <property type="entry name" value="P-loop containing nucleotide triphosphate hydrolases"/>
    <property type="match status" value="1"/>
</dbReference>
<accession>A0A3B0MQZ4</accession>
<dbReference type="Gene3D" id="1.20.272.10">
    <property type="match status" value="1"/>
</dbReference>
<keyword evidence="5" id="KW-0239">DNA-directed DNA polymerase</keyword>
<dbReference type="RefSeq" id="WP_121093624.1">
    <property type="nucleotide sequence ID" value="NZ_UIHC01000007.1"/>
</dbReference>
<dbReference type="GO" id="GO:0003677">
    <property type="term" value="F:DNA binding"/>
    <property type="evidence" value="ECO:0007669"/>
    <property type="project" value="InterPro"/>
</dbReference>
<evidence type="ECO:0000256" key="5">
    <source>
        <dbReference type="ARBA" id="ARBA00022932"/>
    </source>
</evidence>
<gene>
    <name evidence="8" type="ORF">ROE7235_01073</name>
</gene>
<dbReference type="GO" id="GO:0009360">
    <property type="term" value="C:DNA polymerase III complex"/>
    <property type="evidence" value="ECO:0007669"/>
    <property type="project" value="TreeGrafter"/>
</dbReference>
<evidence type="ECO:0000256" key="3">
    <source>
        <dbReference type="ARBA" id="ARBA00022695"/>
    </source>
</evidence>
<keyword evidence="4" id="KW-0235">DNA replication</keyword>
<evidence type="ECO:0000313" key="8">
    <source>
        <dbReference type="EMBL" id="SUZ31334.1"/>
    </source>
</evidence>
<name>A0A3B0MQZ4_9RHOB</name>
<evidence type="ECO:0000313" key="9">
    <source>
        <dbReference type="Proteomes" id="UP000272908"/>
    </source>
</evidence>
<protein>
    <recommendedName>
        <fullName evidence="1">DNA-directed DNA polymerase</fullName>
        <ecNumber evidence="1">2.7.7.7</ecNumber>
    </recommendedName>
</protein>
<dbReference type="GO" id="GO:0006261">
    <property type="term" value="P:DNA-templated DNA replication"/>
    <property type="evidence" value="ECO:0007669"/>
    <property type="project" value="TreeGrafter"/>
</dbReference>
<dbReference type="GO" id="GO:0003887">
    <property type="term" value="F:DNA-directed DNA polymerase activity"/>
    <property type="evidence" value="ECO:0007669"/>
    <property type="project" value="UniProtKB-KW"/>
</dbReference>
<dbReference type="PANTHER" id="PTHR34388">
    <property type="entry name" value="DNA POLYMERASE III SUBUNIT DELTA"/>
    <property type="match status" value="1"/>
</dbReference>
<comment type="catalytic activity">
    <reaction evidence="7">
        <text>DNA(n) + a 2'-deoxyribonucleoside 5'-triphosphate = DNA(n+1) + diphosphate</text>
        <dbReference type="Rhea" id="RHEA:22508"/>
        <dbReference type="Rhea" id="RHEA-COMP:17339"/>
        <dbReference type="Rhea" id="RHEA-COMP:17340"/>
        <dbReference type="ChEBI" id="CHEBI:33019"/>
        <dbReference type="ChEBI" id="CHEBI:61560"/>
        <dbReference type="ChEBI" id="CHEBI:173112"/>
        <dbReference type="EC" id="2.7.7.7"/>
    </reaction>
</comment>
<keyword evidence="3" id="KW-0548">Nucleotidyltransferase</keyword>
<dbReference type="InterPro" id="IPR008921">
    <property type="entry name" value="DNA_pol3_clamp-load_cplx_C"/>
</dbReference>
<evidence type="ECO:0000256" key="1">
    <source>
        <dbReference type="ARBA" id="ARBA00012417"/>
    </source>
</evidence>
<dbReference type="EMBL" id="UIHC01000007">
    <property type="protein sequence ID" value="SUZ31334.1"/>
    <property type="molecule type" value="Genomic_DNA"/>
</dbReference>
<keyword evidence="9" id="KW-1185">Reference proteome</keyword>
<evidence type="ECO:0000256" key="4">
    <source>
        <dbReference type="ARBA" id="ARBA00022705"/>
    </source>
</evidence>
<evidence type="ECO:0000256" key="6">
    <source>
        <dbReference type="ARBA" id="ARBA00034754"/>
    </source>
</evidence>
<dbReference type="PANTHER" id="PTHR34388:SF1">
    <property type="entry name" value="DNA POLYMERASE III SUBUNIT DELTA"/>
    <property type="match status" value="1"/>
</dbReference>
<dbReference type="InterPro" id="IPR027417">
    <property type="entry name" value="P-loop_NTPase"/>
</dbReference>
<proteinExistence type="inferred from homology"/>
<dbReference type="SUPFAM" id="SSF48019">
    <property type="entry name" value="post-AAA+ oligomerization domain-like"/>
    <property type="match status" value="1"/>
</dbReference>
<dbReference type="AlphaFoldDB" id="A0A3B0MQZ4"/>
<keyword evidence="2" id="KW-0808">Transferase</keyword>
<evidence type="ECO:0000256" key="2">
    <source>
        <dbReference type="ARBA" id="ARBA00022679"/>
    </source>
</evidence>
<dbReference type="NCBIfam" id="TIGR01128">
    <property type="entry name" value="holA"/>
    <property type="match status" value="1"/>
</dbReference>
<organism evidence="8 9">
    <name type="scientific">Roseinatronobacter ekhonensis</name>
    <dbReference type="NCBI Taxonomy" id="254356"/>
    <lineage>
        <taxon>Bacteria</taxon>
        <taxon>Pseudomonadati</taxon>
        <taxon>Pseudomonadota</taxon>
        <taxon>Alphaproteobacteria</taxon>
        <taxon>Rhodobacterales</taxon>
        <taxon>Paracoccaceae</taxon>
        <taxon>Roseinatronobacter</taxon>
    </lineage>
</organism>
<evidence type="ECO:0000256" key="7">
    <source>
        <dbReference type="ARBA" id="ARBA00049244"/>
    </source>
</evidence>
<dbReference type="EC" id="2.7.7.7" evidence="1"/>
<reference evidence="9" key="1">
    <citation type="submission" date="2018-08" db="EMBL/GenBank/DDBJ databases">
        <authorList>
            <person name="Rodrigo-Torres L."/>
            <person name="Arahal R. D."/>
            <person name="Lucena T."/>
        </authorList>
    </citation>
    <scope>NUCLEOTIDE SEQUENCE [LARGE SCALE GENOMIC DNA]</scope>
    <source>
        <strain evidence="9">CECT 7235</strain>
    </source>
</reference>
<dbReference type="OrthoDB" id="9804983at2"/>
<comment type="similarity">
    <text evidence="6">Belongs to the DNA polymerase HolA subunit family.</text>
</comment>
<dbReference type="Proteomes" id="UP000272908">
    <property type="component" value="Unassembled WGS sequence"/>
</dbReference>